<feature type="chain" id="PRO_5029729592" evidence="1">
    <location>
        <begin position="25"/>
        <end position="127"/>
    </location>
</feature>
<protein>
    <submittedName>
        <fullName evidence="2">Uncharacterized protein</fullName>
    </submittedName>
</protein>
<evidence type="ECO:0000313" key="3">
    <source>
        <dbReference type="Proteomes" id="UP000488936"/>
    </source>
</evidence>
<accession>A0A7K1GLT7</accession>
<sequence>MSRLSHKSKFLVGLVLFCSVLVFSCKKSNDTSEVQEQEKGTAAKDPIDAYLDKLETLVDNQLALYAEVMESKEGSARKYETLTQEISRYIGDGYGLTLKDYTDEQKVRLVKIQEKYRVVLGVKDSIK</sequence>
<evidence type="ECO:0000256" key="1">
    <source>
        <dbReference type="SAM" id="SignalP"/>
    </source>
</evidence>
<dbReference type="AlphaFoldDB" id="A0A7K1GLT7"/>
<evidence type="ECO:0000313" key="2">
    <source>
        <dbReference type="EMBL" id="MTH29700.1"/>
    </source>
</evidence>
<comment type="caution">
    <text evidence="2">The sequence shown here is derived from an EMBL/GenBank/DDBJ whole genome shotgun (WGS) entry which is preliminary data.</text>
</comment>
<reference evidence="2 3" key="1">
    <citation type="journal article" date="2006" name="Int. J. Syst. Evol. Microbiol.">
        <title>Myroides pelagicus sp. nov., isolated from seawater in Thailand.</title>
        <authorList>
            <person name="Yoon J."/>
            <person name="Maneerat S."/>
            <person name="Kawai F."/>
            <person name="Yokota A."/>
        </authorList>
    </citation>
    <scope>NUCLEOTIDE SEQUENCE [LARGE SCALE GENOMIC DNA]</scope>
    <source>
        <strain evidence="2 3">SM1T</strain>
    </source>
</reference>
<dbReference type="RefSeq" id="WP_155035692.1">
    <property type="nucleotide sequence ID" value="NZ_JAYMMG010000001.1"/>
</dbReference>
<dbReference type="Proteomes" id="UP000488936">
    <property type="component" value="Unassembled WGS sequence"/>
</dbReference>
<keyword evidence="3" id="KW-1185">Reference proteome</keyword>
<proteinExistence type="predicted"/>
<feature type="signal peptide" evidence="1">
    <location>
        <begin position="1"/>
        <end position="24"/>
    </location>
</feature>
<name>A0A7K1GLT7_9FLAO</name>
<keyword evidence="1" id="KW-0732">Signal</keyword>
<gene>
    <name evidence="2" type="ORF">GJV77_07190</name>
</gene>
<organism evidence="2 3">
    <name type="scientific">Myroides pelagicus</name>
    <dbReference type="NCBI Taxonomy" id="270914"/>
    <lineage>
        <taxon>Bacteria</taxon>
        <taxon>Pseudomonadati</taxon>
        <taxon>Bacteroidota</taxon>
        <taxon>Flavobacteriia</taxon>
        <taxon>Flavobacteriales</taxon>
        <taxon>Flavobacteriaceae</taxon>
        <taxon>Myroides</taxon>
    </lineage>
</organism>
<dbReference type="PROSITE" id="PS51257">
    <property type="entry name" value="PROKAR_LIPOPROTEIN"/>
    <property type="match status" value="1"/>
</dbReference>
<dbReference type="OrthoDB" id="2111471at2"/>
<dbReference type="EMBL" id="WMJY01000012">
    <property type="protein sequence ID" value="MTH29700.1"/>
    <property type="molecule type" value="Genomic_DNA"/>
</dbReference>